<dbReference type="Proteomes" id="UP001501521">
    <property type="component" value="Unassembled WGS sequence"/>
</dbReference>
<feature type="domain" description="Pyrroline-5-carboxylate reductase catalytic N-terminal" evidence="2">
    <location>
        <begin position="3"/>
        <end position="91"/>
    </location>
</feature>
<sequence length="205" mass="21636">MSRIGIIGAGKLGTALARLALDAGHEVRISGSPRQAMIELVIGTVLPGAQLLPEADVIAQSDVVILAIPFGKAHSVDFDALAGKVVVDAMNAWEAAGGHLDEDHDGTTSSLVKLRNPEMRLVKSLNHLGYLDLTADAREAGHPLRRAIGVVSDDEEARRVVARLVDSMGFEPVEGPRSASRCLEPGSPIFGRPVSAEELREALGL</sequence>
<evidence type="ECO:0000259" key="2">
    <source>
        <dbReference type="Pfam" id="PF03807"/>
    </source>
</evidence>
<name>A0ABP9FIH4_9ACTN</name>
<protein>
    <submittedName>
        <fullName evidence="3">NAD(P)-binding domain-containing protein</fullName>
    </submittedName>
</protein>
<keyword evidence="4" id="KW-1185">Reference proteome</keyword>
<accession>A0ABP9FIH4</accession>
<dbReference type="RefSeq" id="WP_345582750.1">
    <property type="nucleotide sequence ID" value="NZ_BAABLV010000035.1"/>
</dbReference>
<keyword evidence="1" id="KW-0560">Oxidoreductase</keyword>
<reference evidence="4" key="1">
    <citation type="journal article" date="2019" name="Int. J. Syst. Evol. Microbiol.">
        <title>The Global Catalogue of Microorganisms (GCM) 10K type strain sequencing project: providing services to taxonomists for standard genome sequencing and annotation.</title>
        <authorList>
            <consortium name="The Broad Institute Genomics Platform"/>
            <consortium name="The Broad Institute Genome Sequencing Center for Infectious Disease"/>
            <person name="Wu L."/>
            <person name="Ma J."/>
        </authorList>
    </citation>
    <scope>NUCLEOTIDE SEQUENCE [LARGE SCALE GENOMIC DNA]</scope>
    <source>
        <strain evidence="4">JCM 19125</strain>
    </source>
</reference>
<dbReference type="InterPro" id="IPR028939">
    <property type="entry name" value="P5C_Rdtase_cat_N"/>
</dbReference>
<dbReference type="Pfam" id="PF03807">
    <property type="entry name" value="F420_oxidored"/>
    <property type="match status" value="1"/>
</dbReference>
<gene>
    <name evidence="3" type="ORF">GCM10025789_21810</name>
</gene>
<dbReference type="InterPro" id="IPR051267">
    <property type="entry name" value="STEAP_metalloreductase"/>
</dbReference>
<evidence type="ECO:0000256" key="1">
    <source>
        <dbReference type="ARBA" id="ARBA00023002"/>
    </source>
</evidence>
<dbReference type="Gene3D" id="3.40.50.720">
    <property type="entry name" value="NAD(P)-binding Rossmann-like Domain"/>
    <property type="match status" value="1"/>
</dbReference>
<dbReference type="EMBL" id="BAABLV010000035">
    <property type="protein sequence ID" value="GAA4902655.1"/>
    <property type="molecule type" value="Genomic_DNA"/>
</dbReference>
<dbReference type="SUPFAM" id="SSF51735">
    <property type="entry name" value="NAD(P)-binding Rossmann-fold domains"/>
    <property type="match status" value="1"/>
</dbReference>
<comment type="caution">
    <text evidence="3">The sequence shown here is derived from an EMBL/GenBank/DDBJ whole genome shotgun (WGS) entry which is preliminary data.</text>
</comment>
<proteinExistence type="predicted"/>
<dbReference type="PANTHER" id="PTHR14239">
    <property type="entry name" value="DUDULIN-RELATED"/>
    <property type="match status" value="1"/>
</dbReference>
<evidence type="ECO:0000313" key="3">
    <source>
        <dbReference type="EMBL" id="GAA4902655.1"/>
    </source>
</evidence>
<evidence type="ECO:0000313" key="4">
    <source>
        <dbReference type="Proteomes" id="UP001501521"/>
    </source>
</evidence>
<organism evidence="3 4">
    <name type="scientific">Tessaracoccus lubricantis</name>
    <dbReference type="NCBI Taxonomy" id="545543"/>
    <lineage>
        <taxon>Bacteria</taxon>
        <taxon>Bacillati</taxon>
        <taxon>Actinomycetota</taxon>
        <taxon>Actinomycetes</taxon>
        <taxon>Propionibacteriales</taxon>
        <taxon>Propionibacteriaceae</taxon>
        <taxon>Tessaracoccus</taxon>
    </lineage>
</organism>
<dbReference type="InterPro" id="IPR036291">
    <property type="entry name" value="NAD(P)-bd_dom_sf"/>
</dbReference>